<proteinExistence type="predicted"/>
<dbReference type="EMBL" id="AUZY01004072">
    <property type="protein sequence ID" value="EQD65263.1"/>
    <property type="molecule type" value="Genomic_DNA"/>
</dbReference>
<accession>T1BA04</accession>
<reference evidence="1" key="2">
    <citation type="journal article" date="2014" name="ISME J.">
        <title>Microbial stratification in low pH oxic and suboxic macroscopic growths along an acid mine drainage.</title>
        <authorList>
            <person name="Mendez-Garcia C."/>
            <person name="Mesa V."/>
            <person name="Sprenger R.R."/>
            <person name="Richter M."/>
            <person name="Diez M.S."/>
            <person name="Solano J."/>
            <person name="Bargiela R."/>
            <person name="Golyshina O.V."/>
            <person name="Manteca A."/>
            <person name="Ramos J.L."/>
            <person name="Gallego J.R."/>
            <person name="Llorente I."/>
            <person name="Martins Dos Santos V.A."/>
            <person name="Jensen O.N."/>
            <person name="Pelaez A.I."/>
            <person name="Sanchez J."/>
            <person name="Ferrer M."/>
        </authorList>
    </citation>
    <scope>NUCLEOTIDE SEQUENCE</scope>
</reference>
<dbReference type="AlphaFoldDB" id="T1BA04"/>
<organism evidence="1">
    <name type="scientific">mine drainage metagenome</name>
    <dbReference type="NCBI Taxonomy" id="410659"/>
    <lineage>
        <taxon>unclassified sequences</taxon>
        <taxon>metagenomes</taxon>
        <taxon>ecological metagenomes</taxon>
    </lineage>
</organism>
<gene>
    <name evidence="1" type="ORF">B1B_06421</name>
</gene>
<reference evidence="1" key="1">
    <citation type="submission" date="2013-08" db="EMBL/GenBank/DDBJ databases">
        <authorList>
            <person name="Mendez C."/>
            <person name="Richter M."/>
            <person name="Ferrer M."/>
            <person name="Sanchez J."/>
        </authorList>
    </citation>
    <scope>NUCLEOTIDE SEQUENCE</scope>
</reference>
<feature type="non-terminal residue" evidence="1">
    <location>
        <position position="225"/>
    </location>
</feature>
<comment type="caution">
    <text evidence="1">The sequence shown here is derived from an EMBL/GenBank/DDBJ whole genome shotgun (WGS) entry which is preliminary data.</text>
</comment>
<sequence>MRNYRSLTNHLILAITIGCFIWFQVPLAEAAVPTVSISNVPLTLVNPTHPEVLLVVANSESMDGDLGGAIMTGSGGVSALSGSSSPVDYTVPAGFTPPCAPANASGVAPYTVTGNSSSPVCSNPGDEYDNSASRLNIAKAALAQVISYYAANFDMGLMDYTASAATYGTLSTWLYMMSEPEGFTFGTSNTTPPADGGTWHLNPCYLSALNSCQAVEAQLNNPAVL</sequence>
<evidence type="ECO:0000313" key="1">
    <source>
        <dbReference type="EMBL" id="EQD65263.1"/>
    </source>
</evidence>
<protein>
    <submittedName>
        <fullName evidence="1">Type IV fimbrial biogenesis PilY1-like protein</fullName>
    </submittedName>
</protein>
<dbReference type="PROSITE" id="PS51257">
    <property type="entry name" value="PROKAR_LIPOPROTEIN"/>
    <property type="match status" value="1"/>
</dbReference>
<name>T1BA04_9ZZZZ</name>